<evidence type="ECO:0000256" key="8">
    <source>
        <dbReference type="PROSITE-ProRule" id="PRU10100"/>
    </source>
</evidence>
<feature type="domain" description="Asparaginase/glutaminase C-terminal" evidence="10">
    <location>
        <begin position="207"/>
        <end position="321"/>
    </location>
</feature>
<dbReference type="InterPro" id="IPR020827">
    <property type="entry name" value="Asparaginase/glutaminase_AS1"/>
</dbReference>
<dbReference type="PIRSF" id="PIRSF500176">
    <property type="entry name" value="L_ASNase"/>
    <property type="match status" value="1"/>
</dbReference>
<dbReference type="InterPro" id="IPR006034">
    <property type="entry name" value="Asparaginase/glutaminase-like"/>
</dbReference>
<feature type="domain" description="L-asparaginase N-terminal" evidence="9">
    <location>
        <begin position="3"/>
        <end position="192"/>
    </location>
</feature>
<dbReference type="RefSeq" id="WP_142504208.1">
    <property type="nucleotide sequence ID" value="NZ_FXTI01000001.1"/>
</dbReference>
<feature type="active site" evidence="7">
    <location>
        <position position="12"/>
    </location>
</feature>
<dbReference type="PRINTS" id="PR00139">
    <property type="entry name" value="ASNGLNASE"/>
</dbReference>
<evidence type="ECO:0000256" key="4">
    <source>
        <dbReference type="ARBA" id="ARBA00049366"/>
    </source>
</evidence>
<evidence type="ECO:0000256" key="2">
    <source>
        <dbReference type="ARBA" id="ARBA00012920"/>
    </source>
</evidence>
<dbReference type="EMBL" id="FXTI01000001">
    <property type="protein sequence ID" value="SMO41971.1"/>
    <property type="molecule type" value="Genomic_DNA"/>
</dbReference>
<dbReference type="SFLD" id="SFLDS00057">
    <property type="entry name" value="Glutaminase/Asparaginase"/>
    <property type="match status" value="1"/>
</dbReference>
<dbReference type="FunFam" id="3.40.50.40:FF:000003">
    <property type="entry name" value="L-asparaginase 2"/>
    <property type="match status" value="1"/>
</dbReference>
<sequence length="329" mass="36127">MKRITIITTGGTIAMAEDEQSNSVKPKGMESFQSFFPLLSRYAQIEMDDFINLPSPHITPEWMYQIGKRISYHLSRSEVDGVVVTHGTDTLEETAFYSDLTVPGNKPVVFTGAMRSQNELGADGPVNLVNAIRTAAHPEAQGKGTLVVFNDEIHAARWVTKTHTSNVATFRSPAQGPVGTLTKKDIVFHQSLTRNRLFPQLPPVDDIFLIKAAVGTDDLFIRAALDQGASGLVLESLGQGNLPPKMLPGLLDALKQNVPIVLVSRCYNGFVEDTYGYEGGGKQLKEWGVIFSNGLNGQKARIKLMTALHVSRDATELQTLFKDSLRDRD</sequence>
<dbReference type="InterPro" id="IPR040919">
    <property type="entry name" value="Asparaginase_C"/>
</dbReference>
<protein>
    <recommendedName>
        <fullName evidence="2">asparaginase</fullName>
        <ecNumber evidence="2">3.5.1.1</ecNumber>
    </recommendedName>
</protein>
<comment type="similarity">
    <text evidence="1">Belongs to the asparaginase 1 family.</text>
</comment>
<dbReference type="GO" id="GO:0006528">
    <property type="term" value="P:asparagine metabolic process"/>
    <property type="evidence" value="ECO:0007669"/>
    <property type="project" value="InterPro"/>
</dbReference>
<dbReference type="OrthoDB" id="9788068at2"/>
<name>A0A521B4K8_9BACL</name>
<comment type="catalytic activity">
    <reaction evidence="4">
        <text>L-asparagine + H2O = L-aspartate + NH4(+)</text>
        <dbReference type="Rhea" id="RHEA:21016"/>
        <dbReference type="ChEBI" id="CHEBI:15377"/>
        <dbReference type="ChEBI" id="CHEBI:28938"/>
        <dbReference type="ChEBI" id="CHEBI:29991"/>
        <dbReference type="ChEBI" id="CHEBI:58048"/>
        <dbReference type="EC" id="3.5.1.1"/>
    </reaction>
</comment>
<dbReference type="FunFam" id="3.40.50.1170:FF:000001">
    <property type="entry name" value="L-asparaginase 2"/>
    <property type="match status" value="1"/>
</dbReference>
<proteinExistence type="inferred from homology"/>
<dbReference type="CDD" id="cd08964">
    <property type="entry name" value="L-asparaginase_II"/>
    <property type="match status" value="1"/>
</dbReference>
<feature type="active site" description="O-isoaspartyl threonine intermediate" evidence="5">
    <location>
        <position position="12"/>
    </location>
</feature>
<evidence type="ECO:0000256" key="1">
    <source>
        <dbReference type="ARBA" id="ARBA00010518"/>
    </source>
</evidence>
<evidence type="ECO:0000256" key="7">
    <source>
        <dbReference type="PROSITE-ProRule" id="PRU10099"/>
    </source>
</evidence>
<dbReference type="PANTHER" id="PTHR11707:SF28">
    <property type="entry name" value="60 KDA LYSOPHOSPHOLIPASE"/>
    <property type="match status" value="1"/>
</dbReference>
<evidence type="ECO:0000256" key="5">
    <source>
        <dbReference type="PIRSR" id="PIRSR001220-1"/>
    </source>
</evidence>
<reference evidence="11 12" key="1">
    <citation type="submission" date="2017-05" db="EMBL/GenBank/DDBJ databases">
        <authorList>
            <person name="Varghese N."/>
            <person name="Submissions S."/>
        </authorList>
    </citation>
    <scope>NUCLEOTIDE SEQUENCE [LARGE SCALE GENOMIC DNA]</scope>
    <source>
        <strain evidence="11 12">DSM 45474</strain>
    </source>
</reference>
<evidence type="ECO:0000256" key="6">
    <source>
        <dbReference type="PIRSR" id="PIRSR001220-2"/>
    </source>
</evidence>
<evidence type="ECO:0000313" key="12">
    <source>
        <dbReference type="Proteomes" id="UP000315636"/>
    </source>
</evidence>
<dbReference type="PIRSF" id="PIRSF001220">
    <property type="entry name" value="L-ASNase_gatD"/>
    <property type="match status" value="1"/>
</dbReference>
<dbReference type="Proteomes" id="UP000315636">
    <property type="component" value="Unassembled WGS sequence"/>
</dbReference>
<dbReference type="InterPro" id="IPR027474">
    <property type="entry name" value="L-asparaginase_N"/>
</dbReference>
<evidence type="ECO:0000259" key="10">
    <source>
        <dbReference type="Pfam" id="PF17763"/>
    </source>
</evidence>
<evidence type="ECO:0000256" key="3">
    <source>
        <dbReference type="ARBA" id="ARBA00022801"/>
    </source>
</evidence>
<dbReference type="PROSITE" id="PS00144">
    <property type="entry name" value="ASN_GLN_ASE_1"/>
    <property type="match status" value="1"/>
</dbReference>
<gene>
    <name evidence="11" type="ORF">SAMN06264849_101545</name>
</gene>
<dbReference type="Pfam" id="PF00710">
    <property type="entry name" value="Asparaginase"/>
    <property type="match status" value="1"/>
</dbReference>
<dbReference type="AlphaFoldDB" id="A0A521B4K8"/>
<dbReference type="Pfam" id="PF17763">
    <property type="entry name" value="Asparaginase_C"/>
    <property type="match status" value="1"/>
</dbReference>
<dbReference type="PANTHER" id="PTHR11707">
    <property type="entry name" value="L-ASPARAGINASE"/>
    <property type="match status" value="1"/>
</dbReference>
<dbReference type="Gene3D" id="3.40.50.1170">
    <property type="entry name" value="L-asparaginase, N-terminal domain"/>
    <property type="match status" value="1"/>
</dbReference>
<dbReference type="Gene3D" id="3.40.50.40">
    <property type="match status" value="1"/>
</dbReference>
<dbReference type="SMART" id="SM00870">
    <property type="entry name" value="Asparaginase"/>
    <property type="match status" value="1"/>
</dbReference>
<dbReference type="InterPro" id="IPR037152">
    <property type="entry name" value="L-asparaginase_N_sf"/>
</dbReference>
<dbReference type="InterPro" id="IPR004550">
    <property type="entry name" value="AsnASE_II"/>
</dbReference>
<accession>A0A521B4K8</accession>
<organism evidence="11 12">
    <name type="scientific">Melghirimyces algeriensis</name>
    <dbReference type="NCBI Taxonomy" id="910412"/>
    <lineage>
        <taxon>Bacteria</taxon>
        <taxon>Bacillati</taxon>
        <taxon>Bacillota</taxon>
        <taxon>Bacilli</taxon>
        <taxon>Bacillales</taxon>
        <taxon>Thermoactinomycetaceae</taxon>
        <taxon>Melghirimyces</taxon>
    </lineage>
</organism>
<dbReference type="EC" id="3.5.1.1" evidence="2"/>
<feature type="binding site" evidence="6">
    <location>
        <position position="55"/>
    </location>
    <ligand>
        <name>substrate</name>
    </ligand>
</feature>
<dbReference type="SUPFAM" id="SSF53774">
    <property type="entry name" value="Glutaminase/Asparaginase"/>
    <property type="match status" value="1"/>
</dbReference>
<dbReference type="InterPro" id="IPR036152">
    <property type="entry name" value="Asp/glu_Ase-like_sf"/>
</dbReference>
<dbReference type="PROSITE" id="PS00917">
    <property type="entry name" value="ASN_GLN_ASE_2"/>
    <property type="match status" value="1"/>
</dbReference>
<dbReference type="InterPro" id="IPR027473">
    <property type="entry name" value="L-asparaginase_C"/>
</dbReference>
<evidence type="ECO:0000259" key="9">
    <source>
        <dbReference type="Pfam" id="PF00710"/>
    </source>
</evidence>
<dbReference type="PROSITE" id="PS51732">
    <property type="entry name" value="ASN_GLN_ASE_3"/>
    <property type="match status" value="1"/>
</dbReference>
<dbReference type="GO" id="GO:0004067">
    <property type="term" value="F:asparaginase activity"/>
    <property type="evidence" value="ECO:0007669"/>
    <property type="project" value="UniProtKB-UniRule"/>
</dbReference>
<keyword evidence="3" id="KW-0378">Hydrolase</keyword>
<evidence type="ECO:0000313" key="11">
    <source>
        <dbReference type="EMBL" id="SMO41971.1"/>
    </source>
</evidence>
<feature type="binding site" evidence="6">
    <location>
        <begin position="88"/>
        <end position="89"/>
    </location>
    <ligand>
        <name>substrate</name>
    </ligand>
</feature>
<keyword evidence="12" id="KW-1185">Reference proteome</keyword>
<dbReference type="InterPro" id="IPR027475">
    <property type="entry name" value="Asparaginase/glutaminase_AS2"/>
</dbReference>
<feature type="active site" evidence="8">
    <location>
        <position position="88"/>
    </location>
</feature>